<gene>
    <name evidence="2" type="primary">RvY_02681-1</name>
    <name evidence="2" type="synonym">RvY_02681.1</name>
    <name evidence="2" type="ORF">RvY_02681</name>
</gene>
<keyword evidence="3" id="KW-1185">Reference proteome</keyword>
<feature type="region of interest" description="Disordered" evidence="1">
    <location>
        <begin position="48"/>
        <end position="93"/>
    </location>
</feature>
<sequence>MGSIDPLSILMLLEMDYEQDFQPNDSPSDHDKLLKAFIKDQYADVRRVEKSVAENSPLTGHREADSEPTPNDRLGEPDSSATEPSSHELFVPRILDPKVPSSQAADLDHEKRALQFWSNAITKKRRSLSSVQVLFKKVTSVRQLNEWERQVEDGGSRIDKLKALRLVTGRQFFFSKQKPHVVKDIDIRRWAVTANREIGLPGFVASSYWGRLSERFVVNIPQLTNWRFRYYSICDRKITKFVTEKYLQEEPDRKKSADECVALVRSRIQAYGLDCLWNADQSGFEYEMRPGRTLDLMGAKHVLALTRFLADVADQKAVEKVKPEELEYEMITIPPQVTGQIQPLDVLCFRMYKGYFRKRLDAWVKQRAAEGTLPEPPDSIQNFEELLRVVIGHQLTGWPLVISKGEAATLSDSAHALEDEAEASMPLLPPERFPEMIKKLQHEMNQYLLPLDNILRQCQIKGSHVKHVLEQFEVTPKEGERPDPEFPTGAHDHRYQNKQRIAELLSKYLKLVADKRAAKREHIDNQVIFDNMAMMRASEKPTELILSVEGGRGKSKEKRLNVKNLPSPSHYEQPVRSELISGMKARSFKASNTN</sequence>
<evidence type="ECO:0000313" key="3">
    <source>
        <dbReference type="Proteomes" id="UP000186922"/>
    </source>
</evidence>
<evidence type="ECO:0000256" key="1">
    <source>
        <dbReference type="SAM" id="MobiDB-lite"/>
    </source>
</evidence>
<feature type="compositionally biased region" description="Basic and acidic residues" evidence="1">
    <location>
        <begin position="551"/>
        <end position="560"/>
    </location>
</feature>
<proteinExistence type="predicted"/>
<organism evidence="2 3">
    <name type="scientific">Ramazzottius varieornatus</name>
    <name type="common">Water bear</name>
    <name type="synonym">Tardigrade</name>
    <dbReference type="NCBI Taxonomy" id="947166"/>
    <lineage>
        <taxon>Eukaryota</taxon>
        <taxon>Metazoa</taxon>
        <taxon>Ecdysozoa</taxon>
        <taxon>Tardigrada</taxon>
        <taxon>Eutardigrada</taxon>
        <taxon>Parachela</taxon>
        <taxon>Hypsibioidea</taxon>
        <taxon>Ramazzottiidae</taxon>
        <taxon>Ramazzottius</taxon>
    </lineage>
</organism>
<accession>A0A1D1UV44</accession>
<protein>
    <recommendedName>
        <fullName evidence="4">DDE-1 domain-containing protein</fullName>
    </recommendedName>
</protein>
<feature type="region of interest" description="Disordered" evidence="1">
    <location>
        <begin position="549"/>
        <end position="576"/>
    </location>
</feature>
<dbReference type="EMBL" id="BDGG01000001">
    <property type="protein sequence ID" value="GAU90233.1"/>
    <property type="molecule type" value="Genomic_DNA"/>
</dbReference>
<evidence type="ECO:0008006" key="4">
    <source>
        <dbReference type="Google" id="ProtNLM"/>
    </source>
</evidence>
<evidence type="ECO:0000313" key="2">
    <source>
        <dbReference type="EMBL" id="GAU90233.1"/>
    </source>
</evidence>
<dbReference type="Proteomes" id="UP000186922">
    <property type="component" value="Unassembled WGS sequence"/>
</dbReference>
<reference evidence="2 3" key="1">
    <citation type="journal article" date="2016" name="Nat. Commun.">
        <title>Extremotolerant tardigrade genome and improved radiotolerance of human cultured cells by tardigrade-unique protein.</title>
        <authorList>
            <person name="Hashimoto T."/>
            <person name="Horikawa D.D."/>
            <person name="Saito Y."/>
            <person name="Kuwahara H."/>
            <person name="Kozuka-Hata H."/>
            <person name="Shin-I T."/>
            <person name="Minakuchi Y."/>
            <person name="Ohishi K."/>
            <person name="Motoyama A."/>
            <person name="Aizu T."/>
            <person name="Enomoto A."/>
            <person name="Kondo K."/>
            <person name="Tanaka S."/>
            <person name="Hara Y."/>
            <person name="Koshikawa S."/>
            <person name="Sagara H."/>
            <person name="Miura T."/>
            <person name="Yokobori S."/>
            <person name="Miyagawa K."/>
            <person name="Suzuki Y."/>
            <person name="Kubo T."/>
            <person name="Oyama M."/>
            <person name="Kohara Y."/>
            <person name="Fujiyama A."/>
            <person name="Arakawa K."/>
            <person name="Katayama T."/>
            <person name="Toyoda A."/>
            <person name="Kunieda T."/>
        </authorList>
    </citation>
    <scope>NUCLEOTIDE SEQUENCE [LARGE SCALE GENOMIC DNA]</scope>
    <source>
        <strain evidence="2 3">YOKOZUNA-1</strain>
    </source>
</reference>
<feature type="region of interest" description="Disordered" evidence="1">
    <location>
        <begin position="475"/>
        <end position="494"/>
    </location>
</feature>
<dbReference type="AlphaFoldDB" id="A0A1D1UV44"/>
<dbReference type="OrthoDB" id="10039452at2759"/>
<comment type="caution">
    <text evidence="2">The sequence shown here is derived from an EMBL/GenBank/DDBJ whole genome shotgun (WGS) entry which is preliminary data.</text>
</comment>
<name>A0A1D1UV44_RAMVA</name>